<comment type="caution">
    <text evidence="2">The sequence shown here is derived from an EMBL/GenBank/DDBJ whole genome shotgun (WGS) entry which is preliminary data.</text>
</comment>
<accession>A0A8S0W9H3</accession>
<dbReference type="EMBL" id="CACVBS010000035">
    <property type="protein sequence ID" value="CAA7262276.1"/>
    <property type="molecule type" value="Genomic_DNA"/>
</dbReference>
<keyword evidence="3" id="KW-1185">Reference proteome</keyword>
<proteinExistence type="predicted"/>
<dbReference type="OrthoDB" id="3063186at2759"/>
<dbReference type="Proteomes" id="UP000467700">
    <property type="component" value="Unassembled WGS sequence"/>
</dbReference>
<reference evidence="2 3" key="1">
    <citation type="submission" date="2020-01" db="EMBL/GenBank/DDBJ databases">
        <authorList>
            <person name="Gupta K D."/>
        </authorList>
    </citation>
    <scope>NUCLEOTIDE SEQUENCE [LARGE SCALE GENOMIC DNA]</scope>
</reference>
<sequence>MARKPNSATPNNGQVKRPGAQATCFKLGQQHIKHINSYMPQFKQQVYALDPQLKGNCQELTDWKKATAKEILEHEVFADIRGRIPTESAAQSDLTSLITDSLDDCDDGGAKPKAETYTAWVQAIMRRFTNYFTHHIVNKEGRHSGSGNGASPEVEQKLDTMIQSATAIFMGDFSPRELFAGENEDAIKSKMQELSVEFLALMGGGLRNKAVAVLWAMADQDLWKAKAKELLADVDMNREHFPLLMARFLETLCSRGCVGTVYTSFSYAVRSTNDGIKALTVYAGFDSTKKALLALKPNNHEAQADALKVCHSVSVDRTPDCISQCRVGILWSAELGTVPPIPWKKVALKPQDYYDTTKYPFPVSLKDPKSYETMPGNVYILFGFLSVLSPPFMFQLHQEPSNISVQTQSSTLSPTPPKVAPSTSSDPQIPLQVASSPETSITLGKHAEAMTATVGPGDPFHAIQNLIAEVPEVGSAALTPGLSVAPQATLPAPSVAPKSKCPGRPPKDKKKKDPSASDSLKRALDSAWHETGGQKKRKKHIGWAYIDEQGNEVDEEIALAA</sequence>
<organism evidence="2 3">
    <name type="scientific">Cyclocybe aegerita</name>
    <name type="common">Black poplar mushroom</name>
    <name type="synonym">Agrocybe aegerita</name>
    <dbReference type="NCBI Taxonomy" id="1973307"/>
    <lineage>
        <taxon>Eukaryota</taxon>
        <taxon>Fungi</taxon>
        <taxon>Dikarya</taxon>
        <taxon>Basidiomycota</taxon>
        <taxon>Agaricomycotina</taxon>
        <taxon>Agaricomycetes</taxon>
        <taxon>Agaricomycetidae</taxon>
        <taxon>Agaricales</taxon>
        <taxon>Agaricineae</taxon>
        <taxon>Bolbitiaceae</taxon>
        <taxon>Cyclocybe</taxon>
    </lineage>
</organism>
<evidence type="ECO:0000313" key="3">
    <source>
        <dbReference type="Proteomes" id="UP000467700"/>
    </source>
</evidence>
<protein>
    <submittedName>
        <fullName evidence="2">Uncharacterized protein</fullName>
    </submittedName>
</protein>
<name>A0A8S0W9H3_CYCAE</name>
<feature type="region of interest" description="Disordered" evidence="1">
    <location>
        <begin position="489"/>
        <end position="539"/>
    </location>
</feature>
<gene>
    <name evidence="2" type="ORF">AAE3_LOCUS4573</name>
</gene>
<dbReference type="AlphaFoldDB" id="A0A8S0W9H3"/>
<evidence type="ECO:0000256" key="1">
    <source>
        <dbReference type="SAM" id="MobiDB-lite"/>
    </source>
</evidence>
<evidence type="ECO:0000313" key="2">
    <source>
        <dbReference type="EMBL" id="CAA7262276.1"/>
    </source>
</evidence>
<feature type="compositionally biased region" description="Basic and acidic residues" evidence="1">
    <location>
        <begin position="511"/>
        <end position="528"/>
    </location>
</feature>
<feature type="region of interest" description="Disordered" evidence="1">
    <location>
        <begin position="405"/>
        <end position="431"/>
    </location>
</feature>
<feature type="compositionally biased region" description="Polar residues" evidence="1">
    <location>
        <begin position="421"/>
        <end position="431"/>
    </location>
</feature>